<dbReference type="GO" id="GO:0030288">
    <property type="term" value="C:outer membrane-bounded periplasmic space"/>
    <property type="evidence" value="ECO:0007669"/>
    <property type="project" value="TreeGrafter"/>
</dbReference>
<evidence type="ECO:0000259" key="7">
    <source>
        <dbReference type="PROSITE" id="PS50106"/>
    </source>
</evidence>
<dbReference type="PROSITE" id="PS50106">
    <property type="entry name" value="PDZ"/>
    <property type="match status" value="1"/>
</dbReference>
<evidence type="ECO:0000256" key="2">
    <source>
        <dbReference type="ARBA" id="ARBA00022670"/>
    </source>
</evidence>
<dbReference type="Proteomes" id="UP000272464">
    <property type="component" value="Unassembled WGS sequence"/>
</dbReference>
<dbReference type="SUPFAM" id="SSF52096">
    <property type="entry name" value="ClpP/crotonase"/>
    <property type="match status" value="1"/>
</dbReference>
<dbReference type="GO" id="GO:0007165">
    <property type="term" value="P:signal transduction"/>
    <property type="evidence" value="ECO:0007669"/>
    <property type="project" value="TreeGrafter"/>
</dbReference>
<dbReference type="GO" id="GO:0008236">
    <property type="term" value="F:serine-type peptidase activity"/>
    <property type="evidence" value="ECO:0007669"/>
    <property type="project" value="UniProtKB-KW"/>
</dbReference>
<proteinExistence type="inferred from homology"/>
<dbReference type="InterPro" id="IPR004447">
    <property type="entry name" value="Peptidase_S41A"/>
</dbReference>
<dbReference type="Gene3D" id="3.30.750.44">
    <property type="match status" value="1"/>
</dbReference>
<dbReference type="RefSeq" id="WP_127200098.1">
    <property type="nucleotide sequence ID" value="NZ_RZNX01000007.1"/>
</dbReference>
<keyword evidence="9" id="KW-1185">Reference proteome</keyword>
<protein>
    <submittedName>
        <fullName evidence="8">S41 family peptidase</fullName>
    </submittedName>
</protein>
<feature type="domain" description="PDZ" evidence="7">
    <location>
        <begin position="96"/>
        <end position="187"/>
    </location>
</feature>
<dbReference type="CDD" id="cd06782">
    <property type="entry name" value="cpPDZ_CPP-like"/>
    <property type="match status" value="1"/>
</dbReference>
<dbReference type="OrthoDB" id="9812068at2"/>
<comment type="similarity">
    <text evidence="1 5">Belongs to the peptidase S41A family.</text>
</comment>
<dbReference type="InterPro" id="IPR001478">
    <property type="entry name" value="PDZ"/>
</dbReference>
<evidence type="ECO:0000256" key="1">
    <source>
        <dbReference type="ARBA" id="ARBA00009179"/>
    </source>
</evidence>
<keyword evidence="6" id="KW-0732">Signal</keyword>
<dbReference type="NCBIfam" id="TIGR00225">
    <property type="entry name" value="prc"/>
    <property type="match status" value="1"/>
</dbReference>
<comment type="caution">
    <text evidence="8">The sequence shown here is derived from an EMBL/GenBank/DDBJ whole genome shotgun (WGS) entry which is preliminary data.</text>
</comment>
<dbReference type="Gene3D" id="3.90.226.10">
    <property type="entry name" value="2-enoyl-CoA Hydratase, Chain A, domain 1"/>
    <property type="match status" value="1"/>
</dbReference>
<dbReference type="SUPFAM" id="SSF50156">
    <property type="entry name" value="PDZ domain-like"/>
    <property type="match status" value="1"/>
</dbReference>
<gene>
    <name evidence="8" type="ORF">EJP77_15180</name>
</gene>
<organism evidence="8 9">
    <name type="scientific">Paenibacillus zeisoli</name>
    <dbReference type="NCBI Taxonomy" id="2496267"/>
    <lineage>
        <taxon>Bacteria</taxon>
        <taxon>Bacillati</taxon>
        <taxon>Bacillota</taxon>
        <taxon>Bacilli</taxon>
        <taxon>Bacillales</taxon>
        <taxon>Paenibacillaceae</taxon>
        <taxon>Paenibacillus</taxon>
    </lineage>
</organism>
<dbReference type="Pfam" id="PF17820">
    <property type="entry name" value="PDZ_6"/>
    <property type="match status" value="1"/>
</dbReference>
<keyword evidence="2 5" id="KW-0645">Protease</keyword>
<reference evidence="8 9" key="1">
    <citation type="submission" date="2018-12" db="EMBL/GenBank/DDBJ databases">
        <authorList>
            <person name="Sun L."/>
            <person name="Chen Z."/>
        </authorList>
    </citation>
    <scope>NUCLEOTIDE SEQUENCE [LARGE SCALE GENOMIC DNA]</scope>
    <source>
        <strain evidence="8 9">3-5-3</strain>
    </source>
</reference>
<dbReference type="PANTHER" id="PTHR32060:SF30">
    <property type="entry name" value="CARBOXY-TERMINAL PROCESSING PROTEASE CTPA"/>
    <property type="match status" value="1"/>
</dbReference>
<sequence>MIKLSIRNALISTTLTLSLLLLPGAAFAADSQQTATTGTTEATQASDTQLIQEVLDYISAHNVSGVKREELIRAAIEGMIYQLDDPYTSYFTADELKQFQDSINQDYVGIGVTLYFDNNKLYVDSVISGSPAEKSGLKAGDVITRINGEAVTGPDTAAGLAGEENTQVTVTVQRSGKTLSFSVTRAEIFLPTVNAAITDSKIGYIQLTSFAENADEDFADALSKLQASGMKSLVLDLRDNGGGYIDTANNIAKHFIDKGILMYTQDQSGLLVPQTITDGVKIGVPVVVVTNENSASASEILTGALRDNHVATTVGTTTYGKARIQNVISLSNGDALKLTTEKYLTPSKEDFNKIGLKPDFEVKNSTAQLITAFSLAGMKTMKISGDNHSLSVNGKSFSGTLDTIKKGSSIYVPARVLTSLVLGEVAWNAKDKKIIVTDGRGQRNGFTVASNQVVFQNQESYIEIHAFVKKYPSLKWSYSQNKLTLSTP</sequence>
<dbReference type="CDD" id="cd07560">
    <property type="entry name" value="Peptidase_S41_CPP"/>
    <property type="match status" value="1"/>
</dbReference>
<dbReference type="InterPro" id="IPR055210">
    <property type="entry name" value="CtpA/B_N"/>
</dbReference>
<evidence type="ECO:0000313" key="8">
    <source>
        <dbReference type="EMBL" id="RUT29066.1"/>
    </source>
</evidence>
<dbReference type="SMART" id="SM00228">
    <property type="entry name" value="PDZ"/>
    <property type="match status" value="1"/>
</dbReference>
<dbReference type="Pfam" id="PF22694">
    <property type="entry name" value="CtpB_N-like"/>
    <property type="match status" value="1"/>
</dbReference>
<dbReference type="PANTHER" id="PTHR32060">
    <property type="entry name" value="TAIL-SPECIFIC PROTEASE"/>
    <property type="match status" value="1"/>
</dbReference>
<dbReference type="Pfam" id="PF03572">
    <property type="entry name" value="Peptidase_S41"/>
    <property type="match status" value="1"/>
</dbReference>
<dbReference type="SMART" id="SM00245">
    <property type="entry name" value="TSPc"/>
    <property type="match status" value="1"/>
</dbReference>
<dbReference type="AlphaFoldDB" id="A0A433X4Q9"/>
<feature type="signal peptide" evidence="6">
    <location>
        <begin position="1"/>
        <end position="28"/>
    </location>
</feature>
<dbReference type="InterPro" id="IPR005151">
    <property type="entry name" value="Tail-specific_protease"/>
</dbReference>
<evidence type="ECO:0000256" key="3">
    <source>
        <dbReference type="ARBA" id="ARBA00022801"/>
    </source>
</evidence>
<keyword evidence="4 5" id="KW-0720">Serine protease</keyword>
<evidence type="ECO:0000313" key="9">
    <source>
        <dbReference type="Proteomes" id="UP000272464"/>
    </source>
</evidence>
<evidence type="ECO:0000256" key="6">
    <source>
        <dbReference type="SAM" id="SignalP"/>
    </source>
</evidence>
<dbReference type="GO" id="GO:0006508">
    <property type="term" value="P:proteolysis"/>
    <property type="evidence" value="ECO:0007669"/>
    <property type="project" value="UniProtKB-KW"/>
</dbReference>
<name>A0A433X4Q9_9BACL</name>
<evidence type="ECO:0000256" key="5">
    <source>
        <dbReference type="RuleBase" id="RU004404"/>
    </source>
</evidence>
<dbReference type="InterPro" id="IPR041489">
    <property type="entry name" value="PDZ_6"/>
</dbReference>
<dbReference type="GO" id="GO:0004175">
    <property type="term" value="F:endopeptidase activity"/>
    <property type="evidence" value="ECO:0007669"/>
    <property type="project" value="TreeGrafter"/>
</dbReference>
<dbReference type="InterPro" id="IPR036034">
    <property type="entry name" value="PDZ_sf"/>
</dbReference>
<feature type="chain" id="PRO_5019284055" evidence="6">
    <location>
        <begin position="29"/>
        <end position="488"/>
    </location>
</feature>
<keyword evidence="3 5" id="KW-0378">Hydrolase</keyword>
<dbReference type="EMBL" id="RZNX01000007">
    <property type="protein sequence ID" value="RUT29066.1"/>
    <property type="molecule type" value="Genomic_DNA"/>
</dbReference>
<dbReference type="InterPro" id="IPR029045">
    <property type="entry name" value="ClpP/crotonase-like_dom_sf"/>
</dbReference>
<accession>A0A433X4Q9</accession>
<evidence type="ECO:0000256" key="4">
    <source>
        <dbReference type="ARBA" id="ARBA00022825"/>
    </source>
</evidence>
<dbReference type="Gene3D" id="2.30.42.10">
    <property type="match status" value="1"/>
</dbReference>